<dbReference type="PANTHER" id="PTHR30093:SF2">
    <property type="entry name" value="TYPE II SECRETION SYSTEM PROTEIN H"/>
    <property type="match status" value="1"/>
</dbReference>
<sequence length="352" mass="37443">MRLPVSTCRRGFTLIELLVVIAIIAILIALLLPAVQQAREAARRTQCRNNLKQLGLAFHNYHDVHNQFALSQLGPTTTGNEDWRGNGPHVGILPFIDQTPLYNTYNFNANAWWNTSPSGLAHNVSAGTSPGRQAIAGYRCPSDPAVKSDGTGRRPGNNYPVCEGANAGMFNDGVAGGYNASKTNGMFNMRVPVTMASVTDGTSNTIMAGEQALSGGSGTIGTLANLRQAIAIPSGWDGTFLTQAQVDDWGSRAAAATGNIRTETGDFWNVGVHEQGTFNTLFPPNSKYPNVTAHCAGCAPDGPASVPARSYHTGGVHVLLADGTVRFVSDNIDLTTWQRLGSRNDGQQLGEF</sequence>
<accession>A0A1C3EEP1</accession>
<reference evidence="3 4" key="1">
    <citation type="submission" date="2016-05" db="EMBL/GenBank/DDBJ databases">
        <title>Genomic and physiological characterization of Planctopirus sp. isolated from fresh water lake.</title>
        <authorList>
            <person name="Subhash Y."/>
            <person name="Ramana C."/>
        </authorList>
    </citation>
    <scope>NUCLEOTIDE SEQUENCE [LARGE SCALE GENOMIC DNA]</scope>
    <source>
        <strain evidence="3 4">JC280</strain>
    </source>
</reference>
<feature type="domain" description="DUF1559" evidence="2">
    <location>
        <begin position="36"/>
        <end position="334"/>
    </location>
</feature>
<dbReference type="Pfam" id="PF07963">
    <property type="entry name" value="N_methyl"/>
    <property type="match status" value="1"/>
</dbReference>
<dbReference type="OrthoDB" id="209901at2"/>
<gene>
    <name evidence="3" type="ORF">A6X21_22215</name>
</gene>
<evidence type="ECO:0000259" key="2">
    <source>
        <dbReference type="Pfam" id="PF07596"/>
    </source>
</evidence>
<evidence type="ECO:0000313" key="4">
    <source>
        <dbReference type="Proteomes" id="UP000094828"/>
    </source>
</evidence>
<name>A0A1C3EEP1_9PLAN</name>
<evidence type="ECO:0000256" key="1">
    <source>
        <dbReference type="SAM" id="Phobius"/>
    </source>
</evidence>
<dbReference type="InterPro" id="IPR045584">
    <property type="entry name" value="Pilin-like"/>
</dbReference>
<evidence type="ECO:0000313" key="3">
    <source>
        <dbReference type="EMBL" id="ODA31727.1"/>
    </source>
</evidence>
<dbReference type="Pfam" id="PF07596">
    <property type="entry name" value="SBP_bac_10"/>
    <property type="match status" value="1"/>
</dbReference>
<dbReference type="InterPro" id="IPR012902">
    <property type="entry name" value="N_methyl_site"/>
</dbReference>
<protein>
    <recommendedName>
        <fullName evidence="2">DUF1559 domain-containing protein</fullName>
    </recommendedName>
</protein>
<dbReference type="SUPFAM" id="SSF54523">
    <property type="entry name" value="Pili subunits"/>
    <property type="match status" value="1"/>
</dbReference>
<feature type="transmembrane region" description="Helical" evidence="1">
    <location>
        <begin position="12"/>
        <end position="35"/>
    </location>
</feature>
<dbReference type="Proteomes" id="UP000094828">
    <property type="component" value="Unassembled WGS sequence"/>
</dbReference>
<dbReference type="EMBL" id="LYDR01000076">
    <property type="protein sequence ID" value="ODA31727.1"/>
    <property type="molecule type" value="Genomic_DNA"/>
</dbReference>
<dbReference type="STRING" id="1841610.A6X21_22215"/>
<dbReference type="NCBIfam" id="TIGR02532">
    <property type="entry name" value="IV_pilin_GFxxxE"/>
    <property type="match status" value="1"/>
</dbReference>
<dbReference type="Gene3D" id="3.30.700.10">
    <property type="entry name" value="Glycoprotein, Type 4 Pilin"/>
    <property type="match status" value="1"/>
</dbReference>
<organism evidence="3 4">
    <name type="scientific">Planctopirus hydrillae</name>
    <dbReference type="NCBI Taxonomy" id="1841610"/>
    <lineage>
        <taxon>Bacteria</taxon>
        <taxon>Pseudomonadati</taxon>
        <taxon>Planctomycetota</taxon>
        <taxon>Planctomycetia</taxon>
        <taxon>Planctomycetales</taxon>
        <taxon>Planctomycetaceae</taxon>
        <taxon>Planctopirus</taxon>
    </lineage>
</organism>
<dbReference type="NCBIfam" id="TIGR04294">
    <property type="entry name" value="pre_pil_HX9DG"/>
    <property type="match status" value="1"/>
</dbReference>
<keyword evidence="1" id="KW-1133">Transmembrane helix</keyword>
<dbReference type="PROSITE" id="PS00409">
    <property type="entry name" value="PROKAR_NTER_METHYL"/>
    <property type="match status" value="1"/>
</dbReference>
<keyword evidence="1" id="KW-0812">Transmembrane</keyword>
<comment type="caution">
    <text evidence="3">The sequence shown here is derived from an EMBL/GenBank/DDBJ whole genome shotgun (WGS) entry which is preliminary data.</text>
</comment>
<dbReference type="RefSeq" id="WP_068847767.1">
    <property type="nucleotide sequence ID" value="NZ_LYDR01000076.1"/>
</dbReference>
<dbReference type="InterPro" id="IPR011453">
    <property type="entry name" value="DUF1559"/>
</dbReference>
<dbReference type="InterPro" id="IPR027558">
    <property type="entry name" value="Pre_pil_HX9DG_C"/>
</dbReference>
<keyword evidence="1" id="KW-0472">Membrane</keyword>
<dbReference type="PANTHER" id="PTHR30093">
    <property type="entry name" value="GENERAL SECRETION PATHWAY PROTEIN G"/>
    <property type="match status" value="1"/>
</dbReference>
<dbReference type="AlphaFoldDB" id="A0A1C3EEP1"/>
<proteinExistence type="predicted"/>
<keyword evidence="4" id="KW-1185">Reference proteome</keyword>